<keyword evidence="3 8" id="KW-0813">Transport</keyword>
<dbReference type="PANTHER" id="PTHR43029">
    <property type="entry name" value="AMMONIUM TRANSPORTER MEP2"/>
    <property type="match status" value="1"/>
</dbReference>
<dbReference type="GO" id="GO:0008519">
    <property type="term" value="F:ammonium channel activity"/>
    <property type="evidence" value="ECO:0007669"/>
    <property type="project" value="InterPro"/>
</dbReference>
<dbReference type="InterPro" id="IPR001905">
    <property type="entry name" value="Ammonium_transpt"/>
</dbReference>
<evidence type="ECO:0000313" key="11">
    <source>
        <dbReference type="Proteomes" id="UP001178507"/>
    </source>
</evidence>
<evidence type="ECO:0000259" key="9">
    <source>
        <dbReference type="Pfam" id="PF00909"/>
    </source>
</evidence>
<evidence type="ECO:0000256" key="8">
    <source>
        <dbReference type="RuleBase" id="RU362002"/>
    </source>
</evidence>
<feature type="transmembrane region" description="Helical" evidence="8">
    <location>
        <begin position="349"/>
        <end position="370"/>
    </location>
</feature>
<feature type="transmembrane region" description="Helical" evidence="8">
    <location>
        <begin position="244"/>
        <end position="265"/>
    </location>
</feature>
<feature type="transmembrane region" description="Helical" evidence="8">
    <location>
        <begin position="400"/>
        <end position="419"/>
    </location>
</feature>
<dbReference type="PANTHER" id="PTHR43029:SF10">
    <property type="entry name" value="AMMONIUM TRANSPORTER MEP2"/>
    <property type="match status" value="1"/>
</dbReference>
<feature type="transmembrane region" description="Helical" evidence="8">
    <location>
        <begin position="377"/>
        <end position="394"/>
    </location>
</feature>
<keyword evidence="4 8" id="KW-0812">Transmembrane</keyword>
<dbReference type="Gene3D" id="1.10.3430.10">
    <property type="entry name" value="Ammonium transporter AmtB like domains"/>
    <property type="match status" value="1"/>
</dbReference>
<feature type="transmembrane region" description="Helical" evidence="8">
    <location>
        <begin position="161"/>
        <end position="189"/>
    </location>
</feature>
<dbReference type="SUPFAM" id="SSF111352">
    <property type="entry name" value="Ammonium transporter"/>
    <property type="match status" value="1"/>
</dbReference>
<evidence type="ECO:0000256" key="1">
    <source>
        <dbReference type="ARBA" id="ARBA00004141"/>
    </source>
</evidence>
<dbReference type="InterPro" id="IPR024041">
    <property type="entry name" value="NH4_transpt_AmtB-like_dom"/>
</dbReference>
<dbReference type="Pfam" id="PF00909">
    <property type="entry name" value="Ammonium_transp"/>
    <property type="match status" value="1"/>
</dbReference>
<organism evidence="10 11">
    <name type="scientific">Effrenium voratum</name>
    <dbReference type="NCBI Taxonomy" id="2562239"/>
    <lineage>
        <taxon>Eukaryota</taxon>
        <taxon>Sar</taxon>
        <taxon>Alveolata</taxon>
        <taxon>Dinophyceae</taxon>
        <taxon>Suessiales</taxon>
        <taxon>Symbiodiniaceae</taxon>
        <taxon>Effrenium</taxon>
    </lineage>
</organism>
<accession>A0AA36HKK7</accession>
<name>A0AA36HKK7_9DINO</name>
<evidence type="ECO:0000313" key="10">
    <source>
        <dbReference type="EMBL" id="CAJ1370909.1"/>
    </source>
</evidence>
<feature type="transmembrane region" description="Helical" evidence="8">
    <location>
        <begin position="126"/>
        <end position="149"/>
    </location>
</feature>
<feature type="transmembrane region" description="Helical" evidence="8">
    <location>
        <begin position="209"/>
        <end position="232"/>
    </location>
</feature>
<feature type="transmembrane region" description="Helical" evidence="8">
    <location>
        <begin position="318"/>
        <end position="343"/>
    </location>
</feature>
<feature type="transmembrane region" description="Helical" evidence="8">
    <location>
        <begin position="484"/>
        <end position="502"/>
    </location>
</feature>
<feature type="transmembrane region" description="Helical" evidence="8">
    <location>
        <begin position="431"/>
        <end position="452"/>
    </location>
</feature>
<keyword evidence="11" id="KW-1185">Reference proteome</keyword>
<dbReference type="InterPro" id="IPR029020">
    <property type="entry name" value="Ammonium/urea_transptr"/>
</dbReference>
<evidence type="ECO:0000256" key="6">
    <source>
        <dbReference type="ARBA" id="ARBA00023136"/>
    </source>
</evidence>
<comment type="caution">
    <text evidence="10">The sequence shown here is derived from an EMBL/GenBank/DDBJ whole genome shotgun (WGS) entry which is preliminary data.</text>
</comment>
<feature type="domain" description="Ammonium transporter AmtB-like" evidence="9">
    <location>
        <begin position="126"/>
        <end position="528"/>
    </location>
</feature>
<keyword evidence="7 8" id="KW-0924">Ammonia transport</keyword>
<keyword evidence="6 8" id="KW-0472">Membrane</keyword>
<dbReference type="GO" id="GO:0005886">
    <property type="term" value="C:plasma membrane"/>
    <property type="evidence" value="ECO:0007669"/>
    <property type="project" value="UniProtKB-SubCell"/>
</dbReference>
<dbReference type="NCBIfam" id="TIGR00836">
    <property type="entry name" value="amt"/>
    <property type="match status" value="1"/>
</dbReference>
<dbReference type="EMBL" id="CAUJNA010000043">
    <property type="protein sequence ID" value="CAJ1370909.1"/>
    <property type="molecule type" value="Genomic_DNA"/>
</dbReference>
<protein>
    <recommendedName>
        <fullName evidence="8">Ammonium transporter</fullName>
    </recommendedName>
</protein>
<keyword evidence="5 8" id="KW-1133">Transmembrane helix</keyword>
<evidence type="ECO:0000256" key="5">
    <source>
        <dbReference type="ARBA" id="ARBA00022989"/>
    </source>
</evidence>
<dbReference type="InterPro" id="IPR018047">
    <property type="entry name" value="Ammonium_transpt_CS"/>
</dbReference>
<comment type="subcellular location">
    <subcellularLocation>
        <location evidence="8">Cell membrane</location>
        <topology evidence="8">Multi-pass membrane protein</topology>
    </subcellularLocation>
    <subcellularLocation>
        <location evidence="1">Membrane</location>
        <topology evidence="1">Multi-pass membrane protein</topology>
    </subcellularLocation>
</comment>
<sequence>MGAAASYDVPLDATSPRRLLVQRKVSKLLSDPAALEALCGSLFERCGGGVSREQLRQLTREVVSSAAMEDEKALSELLEMLEPAPNNFQDGQALSWDAFLCYARCVLRLLHAALQAMAIDLMSTTFMMVCMALVQLMTPGLAFFYAGLVKDTSVLSMMMKSFVSMGVAGMIWFFFGFSLCFGDSLTVIGNPGTFAGLRNLNMHEALPGQTIPGLLFAGFQGMYAVVTPALMTGAFADRFHFKPYLIFIALWLVVVYAPCCHWVWGGGWLAQWGVWDFAGGIVVQITAGFSALASLIVVGKRQIAEDDKDGNKPHKVPFLPLGTALLWLAWFGFTAGSALAGAAGGAGGAAVAAVNTEIAAAVALFLWLIVDWVHHGRPGLGLCIGSIAGLAAVTPCAGFIQPWGAFVLGVAALICYACCELKKKFGFDNALDVWAALGMGGFIGSVLLGVLADPEECGDAPSAPSSCVNPGTVTASWEQLGKQLAAALLCATYSFLTTLLLLKALNLVMFLTPDHDNLDVEEHGETAYDTPAKQHIQSHSSDHMKV</sequence>
<dbReference type="PROSITE" id="PS01219">
    <property type="entry name" value="AMMONIUM_TRANSP"/>
    <property type="match status" value="1"/>
</dbReference>
<evidence type="ECO:0000256" key="3">
    <source>
        <dbReference type="ARBA" id="ARBA00022448"/>
    </source>
</evidence>
<feature type="transmembrane region" description="Helical" evidence="8">
    <location>
        <begin position="277"/>
        <end position="298"/>
    </location>
</feature>
<evidence type="ECO:0000256" key="2">
    <source>
        <dbReference type="ARBA" id="ARBA00005887"/>
    </source>
</evidence>
<comment type="similarity">
    <text evidence="2 8">Belongs to the ammonia transporter channel (TC 1.A.11.2) family.</text>
</comment>
<dbReference type="AlphaFoldDB" id="A0AA36HKK7"/>
<gene>
    <name evidence="10" type="ORF">EVOR1521_LOCUS1369</name>
</gene>
<proteinExistence type="inferred from homology"/>
<evidence type="ECO:0000256" key="7">
    <source>
        <dbReference type="ARBA" id="ARBA00023177"/>
    </source>
</evidence>
<reference evidence="10" key="1">
    <citation type="submission" date="2023-08" db="EMBL/GenBank/DDBJ databases">
        <authorList>
            <person name="Chen Y."/>
            <person name="Shah S."/>
            <person name="Dougan E. K."/>
            <person name="Thang M."/>
            <person name="Chan C."/>
        </authorList>
    </citation>
    <scope>NUCLEOTIDE SEQUENCE</scope>
</reference>
<evidence type="ECO:0000256" key="4">
    <source>
        <dbReference type="ARBA" id="ARBA00022692"/>
    </source>
</evidence>
<dbReference type="Proteomes" id="UP001178507">
    <property type="component" value="Unassembled WGS sequence"/>
</dbReference>